<evidence type="ECO:0000313" key="1">
    <source>
        <dbReference type="EMBL" id="KAJ4701593.1"/>
    </source>
</evidence>
<dbReference type="EMBL" id="CM051407">
    <property type="protein sequence ID" value="KAJ4701593.1"/>
    <property type="molecule type" value="Genomic_DNA"/>
</dbReference>
<dbReference type="Proteomes" id="UP001164539">
    <property type="component" value="Chromosome 14"/>
</dbReference>
<gene>
    <name evidence="1" type="ORF">OWV82_024815</name>
</gene>
<accession>A0ACC1WRL1</accession>
<name>A0ACC1WRL1_MELAZ</name>
<keyword evidence="1" id="KW-0413">Isomerase</keyword>
<protein>
    <submittedName>
        <fullName evidence="1">Peptidylprolyl isomerase</fullName>
    </submittedName>
</protein>
<evidence type="ECO:0000313" key="2">
    <source>
        <dbReference type="Proteomes" id="UP001164539"/>
    </source>
</evidence>
<sequence>MRLEKGTHVSDMGDEDDLDEEPGEVIESAPPLKVGEERQLGNSGIKKKLLKRGVGWENPEFGDEVTIHYVGTLLDGTKFDPTRDRDEPLTYKLGSGQVVTGLDNGIITMQKGECAVFTLASELGFGVGRRDGVPPNSVVQFEVELVSWITVVDLSKDGGIIKKIMEKGERNASPANLDEVLVKYQVMLGNGSMVAKTLEEGVEFCVKDDAFGEQGRDTNNGFSTIPPNSVLDVDLELVSFKHVVDVTGDSKVFKKILKEGEGSITANEGATVTISYTARLEDGTVFEKKGIDGDQPLEFVTDEEQVIAGLDQVAATMKKGEVAVLTIDHEYGFGSVEVQRDLAIVPPCSKLFYEVEMLDFIKEKAPWEMNSQEKIEAAGRKKEDGNLLFKNGKYQRAGKKYDKAAEYMSEDGTFGDDEEKLAKSLRVSCWLNGAACSLKLNDYQEAIKLCSNVLDYEFCNVKALYRRAQAYMEIADLVLAELDIKKAIEADPQNRDVKLLQKKLKQLQTESNKREAKLYANMFARVTKDSSVSAKKLKVEKLEDAKKQEVVVIEREKQVGTSAAPSGNGMAVDSC</sequence>
<reference evidence="1 2" key="1">
    <citation type="journal article" date="2023" name="Science">
        <title>Complex scaffold remodeling in plant triterpene biosynthesis.</title>
        <authorList>
            <person name="De La Pena R."/>
            <person name="Hodgson H."/>
            <person name="Liu J.C."/>
            <person name="Stephenson M.J."/>
            <person name="Martin A.C."/>
            <person name="Owen C."/>
            <person name="Harkess A."/>
            <person name="Leebens-Mack J."/>
            <person name="Jimenez L.E."/>
            <person name="Osbourn A."/>
            <person name="Sattely E.S."/>
        </authorList>
    </citation>
    <scope>NUCLEOTIDE SEQUENCE [LARGE SCALE GENOMIC DNA]</scope>
    <source>
        <strain evidence="2">cv. JPN11</strain>
        <tissue evidence="1">Leaf</tissue>
    </source>
</reference>
<comment type="caution">
    <text evidence="1">The sequence shown here is derived from an EMBL/GenBank/DDBJ whole genome shotgun (WGS) entry which is preliminary data.</text>
</comment>
<proteinExistence type="predicted"/>
<keyword evidence="2" id="KW-1185">Reference proteome</keyword>
<organism evidence="1 2">
    <name type="scientific">Melia azedarach</name>
    <name type="common">Chinaberry tree</name>
    <dbReference type="NCBI Taxonomy" id="155640"/>
    <lineage>
        <taxon>Eukaryota</taxon>
        <taxon>Viridiplantae</taxon>
        <taxon>Streptophyta</taxon>
        <taxon>Embryophyta</taxon>
        <taxon>Tracheophyta</taxon>
        <taxon>Spermatophyta</taxon>
        <taxon>Magnoliopsida</taxon>
        <taxon>eudicotyledons</taxon>
        <taxon>Gunneridae</taxon>
        <taxon>Pentapetalae</taxon>
        <taxon>rosids</taxon>
        <taxon>malvids</taxon>
        <taxon>Sapindales</taxon>
        <taxon>Meliaceae</taxon>
        <taxon>Melia</taxon>
    </lineage>
</organism>